<accession>A0ABX2PXD1</accession>
<evidence type="ECO:0000259" key="2">
    <source>
        <dbReference type="Pfam" id="PF05899"/>
    </source>
</evidence>
<evidence type="ECO:0000313" key="4">
    <source>
        <dbReference type="Proteomes" id="UP000630805"/>
    </source>
</evidence>
<protein>
    <submittedName>
        <fullName evidence="3">Cupin domain-containing protein</fullName>
    </submittedName>
</protein>
<name>A0ABX2PXD1_9RHOB</name>
<keyword evidence="4" id="KW-1185">Reference proteome</keyword>
<dbReference type="PANTHER" id="PTHR40943:SF1">
    <property type="entry name" value="CYTOPLASMIC PROTEIN"/>
    <property type="match status" value="1"/>
</dbReference>
<evidence type="ECO:0000256" key="1">
    <source>
        <dbReference type="SAM" id="MobiDB-lite"/>
    </source>
</evidence>
<reference evidence="3 4" key="1">
    <citation type="submission" date="2020-06" db="EMBL/GenBank/DDBJ databases">
        <authorList>
            <person name="Cao W.R."/>
        </authorList>
    </citation>
    <scope>NUCLEOTIDE SEQUENCE [LARGE SCALE GENOMIC DNA]</scope>
    <source>
        <strain evidence="3 4">B1Z28</strain>
    </source>
</reference>
<dbReference type="SUPFAM" id="SSF51182">
    <property type="entry name" value="RmlC-like cupins"/>
    <property type="match status" value="1"/>
</dbReference>
<dbReference type="EMBL" id="JABXWT010000027">
    <property type="protein sequence ID" value="NVO58469.1"/>
    <property type="molecule type" value="Genomic_DNA"/>
</dbReference>
<dbReference type="PANTHER" id="PTHR40943">
    <property type="entry name" value="CYTOPLASMIC PROTEIN-RELATED"/>
    <property type="match status" value="1"/>
</dbReference>
<evidence type="ECO:0000313" key="3">
    <source>
        <dbReference type="EMBL" id="NVO58469.1"/>
    </source>
</evidence>
<sequence>MTLKPIPMLSDPEAGFEPSNMVAEQDFTSDDKSEKGHLFFHDEKAGVTAGVWEVAPSKENFDAYPGNEMIKILSGELILTSPDGTAQTYVAGDVFFLPKGTPCVWEVTKTLRKFYMVVA</sequence>
<comment type="caution">
    <text evidence="3">The sequence shown here is derived from an EMBL/GenBank/DDBJ whole genome shotgun (WGS) entry which is preliminary data.</text>
</comment>
<feature type="region of interest" description="Disordered" evidence="1">
    <location>
        <begin position="1"/>
        <end position="21"/>
    </location>
</feature>
<dbReference type="Pfam" id="PF05899">
    <property type="entry name" value="Cupin_3"/>
    <property type="match status" value="1"/>
</dbReference>
<dbReference type="RefSeq" id="WP_176867510.1">
    <property type="nucleotide sequence ID" value="NZ_JABXWT010000027.1"/>
</dbReference>
<gene>
    <name evidence="3" type="ORF">HW561_22050</name>
</gene>
<dbReference type="Gene3D" id="2.60.120.10">
    <property type="entry name" value="Jelly Rolls"/>
    <property type="match status" value="1"/>
</dbReference>
<dbReference type="InterPro" id="IPR011051">
    <property type="entry name" value="RmlC_Cupin_sf"/>
</dbReference>
<proteinExistence type="predicted"/>
<dbReference type="Proteomes" id="UP000630805">
    <property type="component" value="Unassembled WGS sequence"/>
</dbReference>
<organism evidence="3 4">
    <name type="scientific">Ruegeria haliotis</name>
    <dbReference type="NCBI Taxonomy" id="2747601"/>
    <lineage>
        <taxon>Bacteria</taxon>
        <taxon>Pseudomonadati</taxon>
        <taxon>Pseudomonadota</taxon>
        <taxon>Alphaproteobacteria</taxon>
        <taxon>Rhodobacterales</taxon>
        <taxon>Roseobacteraceae</taxon>
        <taxon>Ruegeria</taxon>
    </lineage>
</organism>
<dbReference type="CDD" id="cd02227">
    <property type="entry name" value="cupin_TM1112-like"/>
    <property type="match status" value="1"/>
</dbReference>
<dbReference type="InterPro" id="IPR014710">
    <property type="entry name" value="RmlC-like_jellyroll"/>
</dbReference>
<dbReference type="InterPro" id="IPR008579">
    <property type="entry name" value="UGlyAH_Cupin_dom"/>
</dbReference>
<feature type="domain" description="(S)-ureidoglycine aminohydrolase cupin" evidence="2">
    <location>
        <begin position="45"/>
        <end position="115"/>
    </location>
</feature>